<feature type="region of interest" description="Disordered" evidence="1">
    <location>
        <begin position="1"/>
        <end position="84"/>
    </location>
</feature>
<feature type="compositionally biased region" description="Basic and acidic residues" evidence="1">
    <location>
        <begin position="42"/>
        <end position="60"/>
    </location>
</feature>
<protein>
    <submittedName>
        <fullName evidence="2">Uncharacterized protein</fullName>
    </submittedName>
</protein>
<accession>A0A640SX35</accession>
<comment type="caution">
    <text evidence="2">The sequence shown here is derived from an EMBL/GenBank/DDBJ whole genome shotgun (WGS) entry which is preliminary data.</text>
</comment>
<keyword evidence="3" id="KW-1185">Reference proteome</keyword>
<dbReference type="Proteomes" id="UP000430079">
    <property type="component" value="Unassembled WGS sequence"/>
</dbReference>
<dbReference type="EMBL" id="BLIO01000001">
    <property type="protein sequence ID" value="GFE15540.1"/>
    <property type="molecule type" value="Genomic_DNA"/>
</dbReference>
<sequence>MDNRRFTGDNPGPTPRPSARPTPVVHTVDHRRGCRENPVTDTVKESQRTGRRGRAEHPRGTECTGIPPRLSRPTPKGINNPKTDKLVCRGIWRGVAGRGPGSLGV</sequence>
<evidence type="ECO:0000256" key="1">
    <source>
        <dbReference type="SAM" id="MobiDB-lite"/>
    </source>
</evidence>
<organism evidence="2 3">
    <name type="scientific">Streptomyces glebosus</name>
    <dbReference type="NCBI Taxonomy" id="249580"/>
    <lineage>
        <taxon>Bacteria</taxon>
        <taxon>Bacillati</taxon>
        <taxon>Actinomycetota</taxon>
        <taxon>Actinomycetes</taxon>
        <taxon>Kitasatosporales</taxon>
        <taxon>Streptomycetaceae</taxon>
        <taxon>Streptomyces</taxon>
    </lineage>
</organism>
<reference evidence="2 3" key="1">
    <citation type="submission" date="2019-12" db="EMBL/GenBank/DDBJ databases">
        <title>Whole genome shotgun sequence of Streptomyces hygroscopicus subsp. glebosus NBRC 13786.</title>
        <authorList>
            <person name="Ichikawa N."/>
            <person name="Kimura A."/>
            <person name="Kitahashi Y."/>
            <person name="Komaki H."/>
            <person name="Tamura T."/>
        </authorList>
    </citation>
    <scope>NUCLEOTIDE SEQUENCE [LARGE SCALE GENOMIC DNA]</scope>
    <source>
        <strain evidence="2 3">NBRC 13786</strain>
    </source>
</reference>
<name>A0A640SX35_9ACTN</name>
<gene>
    <name evidence="2" type="ORF">Sgleb_35870</name>
</gene>
<proteinExistence type="predicted"/>
<evidence type="ECO:0000313" key="2">
    <source>
        <dbReference type="EMBL" id="GFE15540.1"/>
    </source>
</evidence>
<dbReference type="AlphaFoldDB" id="A0A640SX35"/>
<evidence type="ECO:0000313" key="3">
    <source>
        <dbReference type="Proteomes" id="UP000430079"/>
    </source>
</evidence>